<dbReference type="Proteomes" id="UP000186817">
    <property type="component" value="Unassembled WGS sequence"/>
</dbReference>
<dbReference type="PANTHER" id="PTHR47961:SF4">
    <property type="entry name" value="ACTIVATING SIGNAL COINTEGRATOR 1 COMPLEX SUBUNIT 3"/>
    <property type="match status" value="1"/>
</dbReference>
<dbReference type="AlphaFoldDB" id="A0A1Q9CLP4"/>
<dbReference type="InterPro" id="IPR011545">
    <property type="entry name" value="DEAD/DEAH_box_helicase_dom"/>
</dbReference>
<keyword evidence="5" id="KW-0175">Coiled coil</keyword>
<evidence type="ECO:0000256" key="1">
    <source>
        <dbReference type="ARBA" id="ARBA00022741"/>
    </source>
</evidence>
<feature type="compositionally biased region" description="Basic residues" evidence="6">
    <location>
        <begin position="1002"/>
        <end position="1015"/>
    </location>
</feature>
<sequence length="1070" mass="120878">MFGRLQCRKKVSPEAEASKGGTRVGQSAYLPLLLRYVDFLAPRLERLSQHLPLIRPHMVHVIPYLDKLLPYVDLFADYPVASANADVLTAYLGWVLYVPGLPRLLYLPLMPRAIAKVSRWLPRRFLRRRRTLSPAELLRRSQRSDPVVLRPRRERDRKGRGKVIYIAPLKALARERMEDWEERFQRQLGKAVVELTGDFTPDIDALERADVVASRYFGVKAQPKVSDSNLYVRKVGLVIIDEIHLLGQDRGPVLEVIVSRMRYISCNLDKARETDDAALSATVGSMLDAQMQTQILQRELEEERRKRQKAEQLAKVAFSRIERLSAEIKALRDDEALANAHDIADWLGIGIVGLYNFKPSVRPVPMTAHIQGYPEKHFVARMAQMNKPCFHAIKNHAVKPDGTKPTLIFVSSRRQTRLTALDIVAFMSADPDEDPRQFCKMEPHELEYATRRVTDQSLKHTLEFGIGIHHAGLPERDRKVVEELFVEAKIMFHWFGPEPEPPSQTREATAMDALGFQFWSACQYPTFRSDAVVSVGNDLQTPIEVKLRSGDWQVVYPERSWNVKVSDVGATSVEVRLRENPALKGSCKVTDGSSEIWASVDFESFSREAKGRDRAEARELTREGKRRKEAQMRTEKMIQEAAAEKRNADALGLLQTAAIVTGFPLVLLIICVAIPPGSALAAALLASATVPLSCCLSILSVVYGWPQEATDDFDWGKYAVRARFGFRLLGFLALALLLLMTVQHALQGFSWTAAILWPVPLLCGGGLAAYLWASGESAVELNAEQRDALEREREEAQRELSNRTIRFEGSVVCERGRPCVASWPGKYAGAWESLVSQGRNGEVSAAVVFLPEGTDDYGECDSIPLAEGLPGTCWCTPLYGEKKPWGCRWFTKWRENIETAVKSGAELEVYYFQNHVGKGKVETFDTAGNDNLHREKVNKKQSDFEESPEFQQALDAGLLNLSKEPRGDGSSQYSREARRLFLASLSETEREYLATSTSAIPRKPRSPGWKRRATRTGRWTSPRGSRERELRDTSHYLASENRKFMAGKTTFHQSQSRWLENRNSERRNEP</sequence>
<dbReference type="GO" id="GO:0004386">
    <property type="term" value="F:helicase activity"/>
    <property type="evidence" value="ECO:0007669"/>
    <property type="project" value="UniProtKB-KW"/>
</dbReference>
<dbReference type="PROSITE" id="PS51192">
    <property type="entry name" value="HELICASE_ATP_BIND_1"/>
    <property type="match status" value="1"/>
</dbReference>
<keyword evidence="4" id="KW-0067">ATP-binding</keyword>
<accession>A0A1Q9CLP4</accession>
<comment type="caution">
    <text evidence="9">The sequence shown here is derived from an EMBL/GenBank/DDBJ whole genome shotgun (WGS) entry which is preliminary data.</text>
</comment>
<feature type="domain" description="Helicase ATP-binding" evidence="8">
    <location>
        <begin position="157"/>
        <end position="301"/>
    </location>
</feature>
<dbReference type="GO" id="GO:0016787">
    <property type="term" value="F:hydrolase activity"/>
    <property type="evidence" value="ECO:0007669"/>
    <property type="project" value="UniProtKB-KW"/>
</dbReference>
<proteinExistence type="predicted"/>
<feature type="transmembrane region" description="Helical" evidence="7">
    <location>
        <begin position="754"/>
        <end position="773"/>
    </location>
</feature>
<evidence type="ECO:0000256" key="5">
    <source>
        <dbReference type="SAM" id="Coils"/>
    </source>
</evidence>
<evidence type="ECO:0000256" key="3">
    <source>
        <dbReference type="ARBA" id="ARBA00022806"/>
    </source>
</evidence>
<keyword evidence="2" id="KW-0378">Hydrolase</keyword>
<organism evidence="9 10">
    <name type="scientific">Symbiodinium microadriaticum</name>
    <name type="common">Dinoflagellate</name>
    <name type="synonym">Zooxanthella microadriatica</name>
    <dbReference type="NCBI Taxonomy" id="2951"/>
    <lineage>
        <taxon>Eukaryota</taxon>
        <taxon>Sar</taxon>
        <taxon>Alveolata</taxon>
        <taxon>Dinophyceae</taxon>
        <taxon>Suessiales</taxon>
        <taxon>Symbiodiniaceae</taxon>
        <taxon>Symbiodinium</taxon>
    </lineage>
</organism>
<dbReference type="Pfam" id="PF00270">
    <property type="entry name" value="DEAD"/>
    <property type="match status" value="1"/>
</dbReference>
<feature type="coiled-coil region" evidence="5">
    <location>
        <begin position="779"/>
        <end position="806"/>
    </location>
</feature>
<feature type="transmembrane region" description="Helical" evidence="7">
    <location>
        <begin position="724"/>
        <end position="742"/>
    </location>
</feature>
<dbReference type="OrthoDB" id="424189at2759"/>
<dbReference type="GO" id="GO:0005524">
    <property type="term" value="F:ATP binding"/>
    <property type="evidence" value="ECO:0007669"/>
    <property type="project" value="UniProtKB-KW"/>
</dbReference>
<evidence type="ECO:0000256" key="4">
    <source>
        <dbReference type="ARBA" id="ARBA00022840"/>
    </source>
</evidence>
<evidence type="ECO:0000256" key="7">
    <source>
        <dbReference type="SAM" id="Phobius"/>
    </source>
</evidence>
<keyword evidence="1" id="KW-0547">Nucleotide-binding</keyword>
<dbReference type="GO" id="GO:0003676">
    <property type="term" value="F:nucleic acid binding"/>
    <property type="evidence" value="ECO:0007669"/>
    <property type="project" value="InterPro"/>
</dbReference>
<dbReference type="InterPro" id="IPR050474">
    <property type="entry name" value="Hel308_SKI2-like"/>
</dbReference>
<evidence type="ECO:0000256" key="6">
    <source>
        <dbReference type="SAM" id="MobiDB-lite"/>
    </source>
</evidence>
<feature type="compositionally biased region" description="Basic and acidic residues" evidence="6">
    <location>
        <begin position="1059"/>
        <end position="1070"/>
    </location>
</feature>
<dbReference type="Gene3D" id="3.40.50.300">
    <property type="entry name" value="P-loop containing nucleotide triphosphate hydrolases"/>
    <property type="match status" value="2"/>
</dbReference>
<dbReference type="GO" id="GO:0005634">
    <property type="term" value="C:nucleus"/>
    <property type="evidence" value="ECO:0007669"/>
    <property type="project" value="TreeGrafter"/>
</dbReference>
<keyword evidence="7" id="KW-0472">Membrane</keyword>
<feature type="region of interest" description="Disordered" evidence="6">
    <location>
        <begin position="994"/>
        <end position="1070"/>
    </location>
</feature>
<evidence type="ECO:0000256" key="2">
    <source>
        <dbReference type="ARBA" id="ARBA00022801"/>
    </source>
</evidence>
<feature type="coiled-coil region" evidence="5">
    <location>
        <begin position="286"/>
        <end position="341"/>
    </location>
</feature>
<feature type="transmembrane region" description="Helical" evidence="7">
    <location>
        <begin position="653"/>
        <end position="674"/>
    </location>
</feature>
<dbReference type="EMBL" id="LSRX01001089">
    <property type="protein sequence ID" value="OLP83838.1"/>
    <property type="molecule type" value="Genomic_DNA"/>
</dbReference>
<evidence type="ECO:0000313" key="10">
    <source>
        <dbReference type="Proteomes" id="UP000186817"/>
    </source>
</evidence>
<protein>
    <submittedName>
        <fullName evidence="9">Activating signal cointegrator 1 complex subunit 3</fullName>
    </submittedName>
</protein>
<keyword evidence="7" id="KW-1133">Transmembrane helix</keyword>
<keyword evidence="10" id="KW-1185">Reference proteome</keyword>
<dbReference type="InterPro" id="IPR014001">
    <property type="entry name" value="Helicase_ATP-bd"/>
</dbReference>
<keyword evidence="3" id="KW-0347">Helicase</keyword>
<keyword evidence="7" id="KW-0812">Transmembrane</keyword>
<gene>
    <name evidence="9" type="primary">ascc3</name>
    <name evidence="9" type="ORF">AK812_SmicGene35356</name>
</gene>
<feature type="transmembrane region" description="Helical" evidence="7">
    <location>
        <begin position="681"/>
        <end position="704"/>
    </location>
</feature>
<dbReference type="SUPFAM" id="SSF52540">
    <property type="entry name" value="P-loop containing nucleoside triphosphate hydrolases"/>
    <property type="match status" value="2"/>
</dbReference>
<reference evidence="9 10" key="1">
    <citation type="submission" date="2016-02" db="EMBL/GenBank/DDBJ databases">
        <title>Genome analysis of coral dinoflagellate symbionts highlights evolutionary adaptations to a symbiotic lifestyle.</title>
        <authorList>
            <person name="Aranda M."/>
            <person name="Li Y."/>
            <person name="Liew Y.J."/>
            <person name="Baumgarten S."/>
            <person name="Simakov O."/>
            <person name="Wilson M."/>
            <person name="Piel J."/>
            <person name="Ashoor H."/>
            <person name="Bougouffa S."/>
            <person name="Bajic V.B."/>
            <person name="Ryu T."/>
            <person name="Ravasi T."/>
            <person name="Bayer T."/>
            <person name="Micklem G."/>
            <person name="Kim H."/>
            <person name="Bhak J."/>
            <person name="Lajeunesse T.C."/>
            <person name="Voolstra C.R."/>
        </authorList>
    </citation>
    <scope>NUCLEOTIDE SEQUENCE [LARGE SCALE GENOMIC DNA]</scope>
    <source>
        <strain evidence="9 10">CCMP2467</strain>
    </source>
</reference>
<evidence type="ECO:0000313" key="9">
    <source>
        <dbReference type="EMBL" id="OLP83838.1"/>
    </source>
</evidence>
<dbReference type="InterPro" id="IPR027417">
    <property type="entry name" value="P-loop_NTPase"/>
</dbReference>
<name>A0A1Q9CLP4_SYMMI</name>
<feature type="region of interest" description="Disordered" evidence="6">
    <location>
        <begin position="613"/>
        <end position="632"/>
    </location>
</feature>
<dbReference type="PANTHER" id="PTHR47961">
    <property type="entry name" value="DNA POLYMERASE THETA, PUTATIVE (AFU_ORTHOLOGUE AFUA_1G05260)-RELATED"/>
    <property type="match status" value="1"/>
</dbReference>
<feature type="compositionally biased region" description="Basic and acidic residues" evidence="6">
    <location>
        <begin position="613"/>
        <end position="623"/>
    </location>
</feature>
<evidence type="ECO:0000259" key="8">
    <source>
        <dbReference type="PROSITE" id="PS51192"/>
    </source>
</evidence>
<feature type="compositionally biased region" description="Basic and acidic residues" evidence="6">
    <location>
        <begin position="1024"/>
        <end position="1034"/>
    </location>
</feature>